<organism evidence="3 4">
    <name type="scientific">Komagataella pastoris</name>
    <name type="common">Yeast</name>
    <name type="synonym">Pichia pastoris</name>
    <dbReference type="NCBI Taxonomy" id="4922"/>
    <lineage>
        <taxon>Eukaryota</taxon>
        <taxon>Fungi</taxon>
        <taxon>Dikarya</taxon>
        <taxon>Ascomycota</taxon>
        <taxon>Saccharomycotina</taxon>
        <taxon>Pichiomycetes</taxon>
        <taxon>Pichiales</taxon>
        <taxon>Pichiaceae</taxon>
        <taxon>Komagataella</taxon>
    </lineage>
</organism>
<gene>
    <name evidence="3" type="ORF">ATY40_BA7505187</name>
</gene>
<dbReference type="Gene3D" id="3.10.20.90">
    <property type="entry name" value="Phosphatidylinositol 3-kinase Catalytic Subunit, Chain A, domain 1"/>
    <property type="match status" value="1"/>
</dbReference>
<evidence type="ECO:0000313" key="4">
    <source>
        <dbReference type="Proteomes" id="UP000094565"/>
    </source>
</evidence>
<dbReference type="EMBL" id="CP014587">
    <property type="protein sequence ID" value="ANZ77461.1"/>
    <property type="molecule type" value="Genomic_DNA"/>
</dbReference>
<keyword evidence="4" id="KW-1185">Reference proteome</keyword>
<protein>
    <submittedName>
        <fullName evidence="3">BA75_05187T0</fullName>
    </submittedName>
</protein>
<feature type="region of interest" description="Disordered" evidence="1">
    <location>
        <begin position="138"/>
        <end position="159"/>
    </location>
</feature>
<dbReference type="InterPro" id="IPR029071">
    <property type="entry name" value="Ubiquitin-like_domsf"/>
</dbReference>
<feature type="domain" description="Ubiquitin-like" evidence="2">
    <location>
        <begin position="60"/>
        <end position="138"/>
    </location>
</feature>
<evidence type="ECO:0000259" key="2">
    <source>
        <dbReference type="PROSITE" id="PS50053"/>
    </source>
</evidence>
<dbReference type="PROSITE" id="PS50053">
    <property type="entry name" value="UBIQUITIN_2"/>
    <property type="match status" value="1"/>
</dbReference>
<dbReference type="OrthoDB" id="4067208at2759"/>
<evidence type="ECO:0000256" key="1">
    <source>
        <dbReference type="SAM" id="MobiDB-lite"/>
    </source>
</evidence>
<proteinExistence type="predicted"/>
<dbReference type="Proteomes" id="UP000094565">
    <property type="component" value="Chromosome 4"/>
</dbReference>
<dbReference type="SUPFAM" id="SSF54236">
    <property type="entry name" value="Ubiquitin-like"/>
    <property type="match status" value="1"/>
</dbReference>
<accession>A0A1B2JHT4</accession>
<name>A0A1B2JHT4_PICPA</name>
<sequence length="189" mass="21072">MSVNEIVFAQKYLDLINITSPKVLFDNHSVPITSVKSPGDLSFRKLRVKSVPPPRGEVQIQVNLRSIKPPKFSVDYSLSGKTTIYTLKQKLVENGYVNDNSTIKLMNKSKIAGDEVSLEDLAKENKLSLVVMVSKEATSNVQEDTEPPSELPSKTITSQSWSKIHQLLRDDLGEPEASKVLDRWKTSSS</sequence>
<dbReference type="InterPro" id="IPR000626">
    <property type="entry name" value="Ubiquitin-like_dom"/>
</dbReference>
<dbReference type="AlphaFoldDB" id="A0A1B2JHT4"/>
<evidence type="ECO:0000313" key="3">
    <source>
        <dbReference type="EMBL" id="ANZ77461.1"/>
    </source>
</evidence>
<reference evidence="3 4" key="1">
    <citation type="submission" date="2016-02" db="EMBL/GenBank/DDBJ databases">
        <title>Comparative genomic and transcriptomic foundation for Pichia pastoris.</title>
        <authorList>
            <person name="Love K.R."/>
            <person name="Shah K.A."/>
            <person name="Whittaker C.A."/>
            <person name="Wu J."/>
            <person name="Bartlett M.C."/>
            <person name="Ma D."/>
            <person name="Leeson R.L."/>
            <person name="Priest M."/>
            <person name="Young S.K."/>
            <person name="Love J.C."/>
        </authorList>
    </citation>
    <scope>NUCLEOTIDE SEQUENCE [LARGE SCALE GENOMIC DNA]</scope>
    <source>
        <strain evidence="3 4">ATCC 28485</strain>
    </source>
</reference>